<feature type="repeat" description="TPR" evidence="1">
    <location>
        <begin position="333"/>
        <end position="366"/>
    </location>
</feature>
<dbReference type="SMART" id="SM00028">
    <property type="entry name" value="TPR"/>
    <property type="match status" value="2"/>
</dbReference>
<evidence type="ECO:0000256" key="1">
    <source>
        <dbReference type="PROSITE-ProRule" id="PRU00339"/>
    </source>
</evidence>
<evidence type="ECO:0000313" key="4">
    <source>
        <dbReference type="Proteomes" id="UP001194746"/>
    </source>
</evidence>
<dbReference type="Gene3D" id="1.25.40.10">
    <property type="entry name" value="Tetratricopeptide repeat domain"/>
    <property type="match status" value="1"/>
</dbReference>
<dbReference type="GO" id="GO:0006515">
    <property type="term" value="P:protein quality control for misfolded or incompletely synthesized proteins"/>
    <property type="evidence" value="ECO:0007669"/>
    <property type="project" value="TreeGrafter"/>
</dbReference>
<dbReference type="InterPro" id="IPR040201">
    <property type="entry name" value="Mrg3-like"/>
</dbReference>
<evidence type="ECO:0000313" key="3">
    <source>
        <dbReference type="EMBL" id="KAF9891981.1"/>
    </source>
</evidence>
<protein>
    <recommendedName>
        <fullName evidence="5">TPR domain protein</fullName>
    </recommendedName>
</protein>
<evidence type="ECO:0000256" key="2">
    <source>
        <dbReference type="SAM" id="Phobius"/>
    </source>
</evidence>
<accession>A0AAD4CSX5</accession>
<dbReference type="GO" id="GO:0031942">
    <property type="term" value="C:i-AAA complex"/>
    <property type="evidence" value="ECO:0007669"/>
    <property type="project" value="TreeGrafter"/>
</dbReference>
<dbReference type="PANTHER" id="PTHR28142:SF1">
    <property type="entry name" value="MITOCHONDRIAL INNER MEMBRANE I-AAA PROTEASE SUPERCOMPLEX SUBUNIT MGR3-RELATED"/>
    <property type="match status" value="1"/>
</dbReference>
<feature type="transmembrane region" description="Helical" evidence="2">
    <location>
        <begin position="95"/>
        <end position="116"/>
    </location>
</feature>
<dbReference type="InterPro" id="IPR011990">
    <property type="entry name" value="TPR-like_helical_dom_sf"/>
</dbReference>
<dbReference type="EMBL" id="VCAU01000015">
    <property type="protein sequence ID" value="KAF9891981.1"/>
    <property type="molecule type" value="Genomic_DNA"/>
</dbReference>
<comment type="caution">
    <text evidence="3">The sequence shown here is derived from an EMBL/GenBank/DDBJ whole genome shotgun (WGS) entry which is preliminary data.</text>
</comment>
<keyword evidence="2" id="KW-0812">Transmembrane</keyword>
<proteinExistence type="predicted"/>
<reference evidence="3" key="2">
    <citation type="submission" date="2020-02" db="EMBL/GenBank/DDBJ databases">
        <authorList>
            <person name="Gilchrist C.L.M."/>
            <person name="Chooi Y.-H."/>
        </authorList>
    </citation>
    <scope>NUCLEOTIDE SEQUENCE</scope>
    <source>
        <strain evidence="3">MST-FP2251</strain>
    </source>
</reference>
<organism evidence="3 4">
    <name type="scientific">Aspergillus nanangensis</name>
    <dbReference type="NCBI Taxonomy" id="2582783"/>
    <lineage>
        <taxon>Eukaryota</taxon>
        <taxon>Fungi</taxon>
        <taxon>Dikarya</taxon>
        <taxon>Ascomycota</taxon>
        <taxon>Pezizomycotina</taxon>
        <taxon>Eurotiomycetes</taxon>
        <taxon>Eurotiomycetidae</taxon>
        <taxon>Eurotiales</taxon>
        <taxon>Aspergillaceae</taxon>
        <taxon>Aspergillus</taxon>
        <taxon>Aspergillus subgen. Circumdati</taxon>
    </lineage>
</organism>
<keyword evidence="2" id="KW-1133">Transmembrane helix</keyword>
<dbReference type="Proteomes" id="UP001194746">
    <property type="component" value="Unassembled WGS sequence"/>
</dbReference>
<gene>
    <name evidence="3" type="ORF">FE257_002945</name>
</gene>
<sequence>MFNAASRRACALTPKVRSLTSHPHLFSTRSIPRRTIHLRPSNNANITSKCRPTPFTFTKTTAITPLLQTRNLAYLQRMKLGFQEASKGIWRKNPVLLPLAILSLAGATVLFAYIAYVEYTRVGPQYHKFPPPVAECLRTAVYYTEVDLNPPKALQAYKEALRIALDMGMHPFSDEVLGIKLQVAMMLEKAGLVKPAIEVLERTKTESLNWIEEGRKKKAILVKEKQSVGSESQPDKVQVSDPAILDEQQRLKELEEFEDRQRDKALKKTVGIEMKLAELYSSDYIQEDEKAEAAQVAAVELCLKEMRRRQSEGLPVGGGSTDNDAWLNVSEIATALTDLGGTYTTQEKYDLAIPLYLRALDLIHADEDDSPSCKQVVLLNSVAGAMAGQAQKPIRAPEPGKAREQLLDAAQQWAQKSIDIAANIQPPMRDQDCDITCVVATYNLGELAELRNKPKRAEELYNEAWSLAHGIGYEEGAAMADAALKRMARK</sequence>
<keyword evidence="2" id="KW-0472">Membrane</keyword>
<dbReference type="PANTHER" id="PTHR28142">
    <property type="entry name" value="MITOCHONDRIAL INNER MEMBRANE I-AAA PROTEASE SUPERCOMPLEX SUBUNIT MGR3-RELATED"/>
    <property type="match status" value="1"/>
</dbReference>
<name>A0AAD4CSX5_ASPNN</name>
<dbReference type="CDD" id="cd24145">
    <property type="entry name" value="Mgr3-like"/>
    <property type="match status" value="1"/>
</dbReference>
<dbReference type="SUPFAM" id="SSF48452">
    <property type="entry name" value="TPR-like"/>
    <property type="match status" value="1"/>
</dbReference>
<dbReference type="PROSITE" id="PS50005">
    <property type="entry name" value="TPR"/>
    <property type="match status" value="1"/>
</dbReference>
<dbReference type="GO" id="GO:0051787">
    <property type="term" value="F:misfolded protein binding"/>
    <property type="evidence" value="ECO:0007669"/>
    <property type="project" value="TreeGrafter"/>
</dbReference>
<dbReference type="InterPro" id="IPR019734">
    <property type="entry name" value="TPR_rpt"/>
</dbReference>
<evidence type="ECO:0008006" key="5">
    <source>
        <dbReference type="Google" id="ProtNLM"/>
    </source>
</evidence>
<reference evidence="3" key="1">
    <citation type="journal article" date="2019" name="Beilstein J. Org. Chem.">
        <title>Nanangenines: drimane sesquiterpenoids as the dominant metabolite cohort of a novel Australian fungus, Aspergillus nanangensis.</title>
        <authorList>
            <person name="Lacey H.J."/>
            <person name="Gilchrist C.L.M."/>
            <person name="Crombie A."/>
            <person name="Kalaitzis J.A."/>
            <person name="Vuong D."/>
            <person name="Rutledge P.J."/>
            <person name="Turner P."/>
            <person name="Pitt J.I."/>
            <person name="Lacey E."/>
            <person name="Chooi Y.H."/>
            <person name="Piggott A.M."/>
        </authorList>
    </citation>
    <scope>NUCLEOTIDE SEQUENCE</scope>
    <source>
        <strain evidence="3">MST-FP2251</strain>
    </source>
</reference>
<dbReference type="AlphaFoldDB" id="A0AAD4CSX5"/>
<keyword evidence="4" id="KW-1185">Reference proteome</keyword>
<keyword evidence="1" id="KW-0802">TPR repeat</keyword>